<dbReference type="InterPro" id="IPR042092">
    <property type="entry name" value="PsdUridine_s_RsuA/RluB/E/F_cat"/>
</dbReference>
<dbReference type="InterPro" id="IPR020103">
    <property type="entry name" value="PsdUridine_synth_cat_dom_sf"/>
</dbReference>
<dbReference type="PANTHER" id="PTHR47683:SF2">
    <property type="entry name" value="RNA-BINDING S4 DOMAIN-CONTAINING PROTEIN"/>
    <property type="match status" value="1"/>
</dbReference>
<dbReference type="Proteomes" id="UP001058974">
    <property type="component" value="Chromosome 6"/>
</dbReference>
<dbReference type="PROSITE" id="PS50889">
    <property type="entry name" value="S4"/>
    <property type="match status" value="1"/>
</dbReference>
<dbReference type="InterPro" id="IPR018496">
    <property type="entry name" value="PsdUridine_synth_RsuA/RluB_CS"/>
</dbReference>
<keyword evidence="3" id="KW-0694">RNA-binding</keyword>
<dbReference type="PANTHER" id="PTHR47683">
    <property type="entry name" value="PSEUDOURIDINE SYNTHASE FAMILY PROTEIN-RELATED"/>
    <property type="match status" value="1"/>
</dbReference>
<accession>A0A9D5A6R8</accession>
<dbReference type="InterPro" id="IPR006145">
    <property type="entry name" value="PsdUridine_synth_RsuA/RluA"/>
</dbReference>
<dbReference type="GO" id="GO:0009507">
    <property type="term" value="C:chloroplast"/>
    <property type="evidence" value="ECO:0007669"/>
    <property type="project" value="TreeGrafter"/>
</dbReference>
<dbReference type="GO" id="GO:0000488">
    <property type="term" value="P:maturation of LSU-rRNA from tetracistronic rRNA transcript (SSU-rRNA, LSU-rRNA, 4.5S-rRNA, 5S-rRNA)"/>
    <property type="evidence" value="ECO:0007669"/>
    <property type="project" value="TreeGrafter"/>
</dbReference>
<keyword evidence="2" id="KW-0413">Isomerase</keyword>
<dbReference type="PROSITE" id="PS01149">
    <property type="entry name" value="PSI_RSU"/>
    <property type="match status" value="1"/>
</dbReference>
<feature type="domain" description="RNA-binding S4" evidence="6">
    <location>
        <begin position="153"/>
        <end position="191"/>
    </location>
</feature>
<dbReference type="AlphaFoldDB" id="A0A9D5A6R8"/>
<dbReference type="InterPro" id="IPR002942">
    <property type="entry name" value="S4_RNA-bd"/>
</dbReference>
<organism evidence="7 8">
    <name type="scientific">Pisum sativum</name>
    <name type="common">Garden pea</name>
    <name type="synonym">Lathyrus oleraceus</name>
    <dbReference type="NCBI Taxonomy" id="3888"/>
    <lineage>
        <taxon>Eukaryota</taxon>
        <taxon>Viridiplantae</taxon>
        <taxon>Streptophyta</taxon>
        <taxon>Embryophyta</taxon>
        <taxon>Tracheophyta</taxon>
        <taxon>Spermatophyta</taxon>
        <taxon>Magnoliopsida</taxon>
        <taxon>eudicotyledons</taxon>
        <taxon>Gunneridae</taxon>
        <taxon>Pentapetalae</taxon>
        <taxon>rosids</taxon>
        <taxon>fabids</taxon>
        <taxon>Fabales</taxon>
        <taxon>Fabaceae</taxon>
        <taxon>Papilionoideae</taxon>
        <taxon>50 kb inversion clade</taxon>
        <taxon>NPAAA clade</taxon>
        <taxon>Hologalegina</taxon>
        <taxon>IRL clade</taxon>
        <taxon>Fabeae</taxon>
        <taxon>Lathyrus</taxon>
    </lineage>
</organism>
<evidence type="ECO:0000313" key="7">
    <source>
        <dbReference type="EMBL" id="KAI5399757.1"/>
    </source>
</evidence>
<dbReference type="GO" id="GO:0000489">
    <property type="term" value="P:maturation of SSU-rRNA from tetracistronic rRNA transcript (SSU-rRNA, LSU-rRNA, 4.5S-rRNA, 5S-rRNA)"/>
    <property type="evidence" value="ECO:0007669"/>
    <property type="project" value="TreeGrafter"/>
</dbReference>
<dbReference type="GO" id="GO:0003723">
    <property type="term" value="F:RNA binding"/>
    <property type="evidence" value="ECO:0007669"/>
    <property type="project" value="UniProtKB-KW"/>
</dbReference>
<evidence type="ECO:0000256" key="4">
    <source>
        <dbReference type="SAM" id="MobiDB-lite"/>
    </source>
</evidence>
<proteinExistence type="inferred from homology"/>
<evidence type="ECO:0000259" key="6">
    <source>
        <dbReference type="Pfam" id="PF01479"/>
    </source>
</evidence>
<dbReference type="EMBL" id="JAMSHJ010000006">
    <property type="protein sequence ID" value="KAI5399757.1"/>
    <property type="molecule type" value="Genomic_DNA"/>
</dbReference>
<evidence type="ECO:0000256" key="1">
    <source>
        <dbReference type="ARBA" id="ARBA00008348"/>
    </source>
</evidence>
<feature type="region of interest" description="Disordered" evidence="4">
    <location>
        <begin position="88"/>
        <end position="130"/>
    </location>
</feature>
<dbReference type="Pfam" id="PF00849">
    <property type="entry name" value="PseudoU_synth_2"/>
    <property type="match status" value="1"/>
</dbReference>
<feature type="domain" description="Pseudouridine synthase RsuA/RluA-like" evidence="5">
    <location>
        <begin position="198"/>
        <end position="299"/>
    </location>
</feature>
<evidence type="ECO:0008006" key="9">
    <source>
        <dbReference type="Google" id="ProtNLM"/>
    </source>
</evidence>
<comment type="similarity">
    <text evidence="1">Belongs to the pseudouridine synthase RsuA family.</text>
</comment>
<comment type="caution">
    <text evidence="7">The sequence shown here is derived from an EMBL/GenBank/DDBJ whole genome shotgun (WGS) entry which is preliminary data.</text>
</comment>
<dbReference type="CDD" id="cd00165">
    <property type="entry name" value="S4"/>
    <property type="match status" value="1"/>
</dbReference>
<evidence type="ECO:0000259" key="5">
    <source>
        <dbReference type="Pfam" id="PF00849"/>
    </source>
</evidence>
<gene>
    <name evidence="7" type="ORF">KIW84_064912</name>
</gene>
<dbReference type="InterPro" id="IPR050343">
    <property type="entry name" value="RsuA_PseudoU_synthase"/>
</dbReference>
<name>A0A9D5A6R8_PEA</name>
<dbReference type="GO" id="GO:0009982">
    <property type="term" value="F:pseudouridine synthase activity"/>
    <property type="evidence" value="ECO:0007669"/>
    <property type="project" value="InterPro"/>
</dbReference>
<dbReference type="Gene3D" id="3.30.70.1560">
    <property type="entry name" value="Alpha-L RNA-binding motif"/>
    <property type="match status" value="1"/>
</dbReference>
<evidence type="ECO:0000256" key="3">
    <source>
        <dbReference type="PROSITE-ProRule" id="PRU00182"/>
    </source>
</evidence>
<evidence type="ECO:0000256" key="2">
    <source>
        <dbReference type="ARBA" id="ARBA00023235"/>
    </source>
</evidence>
<dbReference type="Gene3D" id="3.30.70.580">
    <property type="entry name" value="Pseudouridine synthase I, catalytic domain, N-terminal subdomain"/>
    <property type="match status" value="1"/>
</dbReference>
<dbReference type="GO" id="GO:0032544">
    <property type="term" value="P:plastid translation"/>
    <property type="evidence" value="ECO:0007669"/>
    <property type="project" value="TreeGrafter"/>
</dbReference>
<dbReference type="InterPro" id="IPR020094">
    <property type="entry name" value="TruA/RsuA/RluB/E/F_N"/>
</dbReference>
<evidence type="ECO:0000313" key="8">
    <source>
        <dbReference type="Proteomes" id="UP001058974"/>
    </source>
</evidence>
<sequence>MGSAATMAMTALCFTKSNKLTSSFRTLPRLTCSSLSSSPFNFNISFSPSNPNPKPDPKPDNPNQFPDDSGGNMIPWIIRGEDGNFKLSSEPPPSFLKAMTDASTATKKSEKKPTAKAKKKNEKETKVREVAPPQYSKAARRFYNEKIKESCTRLSKVLAASGVASRRSCEELIFKGKVTVNGSICNIPQDKKHPGVPPPRLFTVGRLDVATTGLLIVTNDGDFAQKLSHPSSNFSKEYIATVNGLVHKRHLMTISEGTTIEGVHCVPDSVGLLPRMPDTQRSRLRIVVHDGRKHEVRELVKNAGLEIHSLKRIRIGGFRLPPDLGLGKYIELNPTNLKALGGKVNKVNS</sequence>
<reference evidence="7 8" key="1">
    <citation type="journal article" date="2022" name="Nat. Genet.">
        <title>Improved pea reference genome and pan-genome highlight genomic features and evolutionary characteristics.</title>
        <authorList>
            <person name="Yang T."/>
            <person name="Liu R."/>
            <person name="Luo Y."/>
            <person name="Hu S."/>
            <person name="Wang D."/>
            <person name="Wang C."/>
            <person name="Pandey M.K."/>
            <person name="Ge S."/>
            <person name="Xu Q."/>
            <person name="Li N."/>
            <person name="Li G."/>
            <person name="Huang Y."/>
            <person name="Saxena R.K."/>
            <person name="Ji Y."/>
            <person name="Li M."/>
            <person name="Yan X."/>
            <person name="He Y."/>
            <person name="Liu Y."/>
            <person name="Wang X."/>
            <person name="Xiang C."/>
            <person name="Varshney R.K."/>
            <person name="Ding H."/>
            <person name="Gao S."/>
            <person name="Zong X."/>
        </authorList>
    </citation>
    <scope>NUCLEOTIDE SEQUENCE [LARGE SCALE GENOMIC DNA]</scope>
    <source>
        <strain evidence="7 8">cv. Zhongwan 6</strain>
    </source>
</reference>
<dbReference type="FunFam" id="3.30.70.1560:FF:000004">
    <property type="entry name" value="Ribosomal large subunit pseudouridine synthase B"/>
    <property type="match status" value="1"/>
</dbReference>
<feature type="region of interest" description="Disordered" evidence="4">
    <location>
        <begin position="44"/>
        <end position="73"/>
    </location>
</feature>
<dbReference type="GO" id="GO:0001522">
    <property type="term" value="P:pseudouridine synthesis"/>
    <property type="evidence" value="ECO:0007669"/>
    <property type="project" value="InterPro"/>
</dbReference>
<dbReference type="Gene3D" id="3.10.290.10">
    <property type="entry name" value="RNA-binding S4 domain"/>
    <property type="match status" value="1"/>
</dbReference>
<dbReference type="SUPFAM" id="SSF55120">
    <property type="entry name" value="Pseudouridine synthase"/>
    <property type="match status" value="1"/>
</dbReference>
<dbReference type="Pfam" id="PF01479">
    <property type="entry name" value="S4"/>
    <property type="match status" value="1"/>
</dbReference>
<dbReference type="Gramene" id="Psat06G0491200-T1">
    <property type="protein sequence ID" value="KAI5399757.1"/>
    <property type="gene ID" value="KIW84_064912"/>
</dbReference>
<keyword evidence="8" id="KW-1185">Reference proteome</keyword>
<dbReference type="SUPFAM" id="SSF55174">
    <property type="entry name" value="Alpha-L RNA-binding motif"/>
    <property type="match status" value="1"/>
</dbReference>
<protein>
    <recommendedName>
        <fullName evidence="9">RNA-binding S4 domain-containing protein</fullName>
    </recommendedName>
</protein>
<dbReference type="InterPro" id="IPR036986">
    <property type="entry name" value="S4_RNA-bd_sf"/>
</dbReference>